<organism evidence="3 4">
    <name type="scientific">Curvibacter microcysteis</name>
    <dbReference type="NCBI Taxonomy" id="3026419"/>
    <lineage>
        <taxon>Bacteria</taxon>
        <taxon>Pseudomonadati</taxon>
        <taxon>Pseudomonadota</taxon>
        <taxon>Betaproteobacteria</taxon>
        <taxon>Burkholderiales</taxon>
        <taxon>Comamonadaceae</taxon>
        <taxon>Curvibacter</taxon>
    </lineage>
</organism>
<evidence type="ECO:0000256" key="2">
    <source>
        <dbReference type="SAM" id="Phobius"/>
    </source>
</evidence>
<dbReference type="Proteomes" id="UP001528672">
    <property type="component" value="Unassembled WGS sequence"/>
</dbReference>
<dbReference type="EMBL" id="JAQSIO010000005">
    <property type="protein sequence ID" value="MDD0815841.1"/>
    <property type="molecule type" value="Genomic_DNA"/>
</dbReference>
<dbReference type="Gene3D" id="3.40.50.1460">
    <property type="match status" value="1"/>
</dbReference>
<evidence type="ECO:0000256" key="1">
    <source>
        <dbReference type="SAM" id="MobiDB-lite"/>
    </source>
</evidence>
<keyword evidence="2" id="KW-0812">Transmembrane</keyword>
<dbReference type="SUPFAM" id="SSF52129">
    <property type="entry name" value="Caspase-like"/>
    <property type="match status" value="1"/>
</dbReference>
<feature type="transmembrane region" description="Helical" evidence="2">
    <location>
        <begin position="185"/>
        <end position="205"/>
    </location>
</feature>
<feature type="transmembrane region" description="Helical" evidence="2">
    <location>
        <begin position="212"/>
        <end position="232"/>
    </location>
</feature>
<dbReference type="InterPro" id="IPR001096">
    <property type="entry name" value="Peptidase_C13"/>
</dbReference>
<dbReference type="Pfam" id="PF01650">
    <property type="entry name" value="Peptidase_C13"/>
    <property type="match status" value="1"/>
</dbReference>
<evidence type="ECO:0000313" key="4">
    <source>
        <dbReference type="Proteomes" id="UP001528672"/>
    </source>
</evidence>
<proteinExistence type="predicted"/>
<name>A0ABT5MHE4_9BURK</name>
<keyword evidence="2" id="KW-1133">Transmembrane helix</keyword>
<accession>A0ABT5MHE4</accession>
<comment type="caution">
    <text evidence="3">The sequence shown here is derived from an EMBL/GenBank/DDBJ whole genome shotgun (WGS) entry which is preliminary data.</text>
</comment>
<keyword evidence="2" id="KW-0472">Membrane</keyword>
<dbReference type="InterPro" id="IPR029030">
    <property type="entry name" value="Caspase-like_dom_sf"/>
</dbReference>
<dbReference type="RefSeq" id="WP_273927539.1">
    <property type="nucleotide sequence ID" value="NZ_JAQSIO010000005.1"/>
</dbReference>
<protein>
    <submittedName>
        <fullName evidence="3">C13 family peptidase</fullName>
    </submittedName>
</protein>
<keyword evidence="4" id="KW-1185">Reference proteome</keyword>
<feature type="transmembrane region" description="Helical" evidence="2">
    <location>
        <begin position="78"/>
        <end position="95"/>
    </location>
</feature>
<sequence>MSKSQHPVDWDDTVAIDDEDTTPLALEPAPASPVWALGEAKPVPPERLPWWRWVLGGWRAAFFMSPEVGHAQPSPWQVLLLTLLSAGLQLAFARLEVLGPAIFDWRAWLVPWWMTLLVLWAAWFALPPLREAEQDPDPWHLRGLGSWFALSTWATLPAQLALQGLALSVLREWLSFEGPRSQQLYWGAFLVMLLWALLAVVRLTARFAGPRWRLVVFSLVLGGLSGLAVWQFPDRPWAPDESAALAADAPEPPRLRLSQATFEAQQALWPALERELLPQREGLIEVYGLVFAPYAEEEVFRRESHMVGEVLRQRFDAEGRVLTLLNHPDTATSLPWATPQNLRRAIGLLAQKMDREHDVLVLYLSSHGAQDFKLAASHWPLEVDPIDPQGLRALLDEAGIQNRVIAISACYSGGWVEPLASDSSLVMTAADATQTSYGCGSASELTFFGRAVFDEQLRQTHSFTQAFAKALPVIALREKQAQKSDGPSNPQISTGARLRPVLAELEQRLDKR</sequence>
<reference evidence="3 4" key="1">
    <citation type="submission" date="2023-02" db="EMBL/GenBank/DDBJ databases">
        <title>Bacterial whole genome sequence for Curvibacter sp. HBC28.</title>
        <authorList>
            <person name="Le V."/>
            <person name="Ko S.-R."/>
            <person name="Ahn C.-Y."/>
            <person name="Oh H.-M."/>
        </authorList>
    </citation>
    <scope>NUCLEOTIDE SEQUENCE [LARGE SCALE GENOMIC DNA]</scope>
    <source>
        <strain evidence="3 4">HBC28</strain>
    </source>
</reference>
<evidence type="ECO:0000313" key="3">
    <source>
        <dbReference type="EMBL" id="MDD0815841.1"/>
    </source>
</evidence>
<gene>
    <name evidence="3" type="ORF">PSQ39_14485</name>
</gene>
<feature type="compositionally biased region" description="Polar residues" evidence="1">
    <location>
        <begin position="483"/>
        <end position="494"/>
    </location>
</feature>
<feature type="transmembrane region" description="Helical" evidence="2">
    <location>
        <begin position="107"/>
        <end position="126"/>
    </location>
</feature>
<feature type="region of interest" description="Disordered" evidence="1">
    <location>
        <begin position="479"/>
        <end position="499"/>
    </location>
</feature>